<feature type="domain" description="CCHC-type" evidence="3">
    <location>
        <begin position="566"/>
        <end position="581"/>
    </location>
</feature>
<reference evidence="5" key="1">
    <citation type="journal article" date="2015" name="Nat. Genet.">
        <title>The genome and transcriptome of the zoonotic hookworm Ancylostoma ceylanicum identify infection-specific gene families.</title>
        <authorList>
            <person name="Schwarz E.M."/>
            <person name="Hu Y."/>
            <person name="Antoshechkin I."/>
            <person name="Miller M.M."/>
            <person name="Sternberg P.W."/>
            <person name="Aroian R.V."/>
        </authorList>
    </citation>
    <scope>NUCLEOTIDE SEQUENCE</scope>
    <source>
        <strain evidence="5">HY135</strain>
    </source>
</reference>
<dbReference type="EMBL" id="JARK01001492">
    <property type="protein sequence ID" value="EYB95712.1"/>
    <property type="molecule type" value="Genomic_DNA"/>
</dbReference>
<dbReference type="AlphaFoldDB" id="A0A016SZ35"/>
<dbReference type="OrthoDB" id="8026949at2759"/>
<evidence type="ECO:0000313" key="5">
    <source>
        <dbReference type="Proteomes" id="UP000024635"/>
    </source>
</evidence>
<name>A0A016SZ35_9BILA</name>
<dbReference type="InterPro" id="IPR001878">
    <property type="entry name" value="Znf_CCHC"/>
</dbReference>
<dbReference type="STRING" id="53326.A0A016SZ35"/>
<dbReference type="InterPro" id="IPR036875">
    <property type="entry name" value="Znf_CCHC_sf"/>
</dbReference>
<keyword evidence="1" id="KW-0862">Zinc</keyword>
<organism evidence="4 5">
    <name type="scientific">Ancylostoma ceylanicum</name>
    <dbReference type="NCBI Taxonomy" id="53326"/>
    <lineage>
        <taxon>Eukaryota</taxon>
        <taxon>Metazoa</taxon>
        <taxon>Ecdysozoa</taxon>
        <taxon>Nematoda</taxon>
        <taxon>Chromadorea</taxon>
        <taxon>Rhabditida</taxon>
        <taxon>Rhabditina</taxon>
        <taxon>Rhabditomorpha</taxon>
        <taxon>Strongyloidea</taxon>
        <taxon>Ancylostomatidae</taxon>
        <taxon>Ancylostomatinae</taxon>
        <taxon>Ancylostoma</taxon>
    </lineage>
</organism>
<dbReference type="GO" id="GO:0003676">
    <property type="term" value="F:nucleic acid binding"/>
    <property type="evidence" value="ECO:0007669"/>
    <property type="project" value="InterPro"/>
</dbReference>
<feature type="compositionally biased region" description="Polar residues" evidence="2">
    <location>
        <begin position="706"/>
        <end position="727"/>
    </location>
</feature>
<dbReference type="GO" id="GO:0005737">
    <property type="term" value="C:cytoplasm"/>
    <property type="evidence" value="ECO:0007669"/>
    <property type="project" value="UniProtKB-ARBA"/>
</dbReference>
<keyword evidence="1" id="KW-0863">Zinc-finger</keyword>
<dbReference type="GO" id="GO:0019899">
    <property type="term" value="F:enzyme binding"/>
    <property type="evidence" value="ECO:0007669"/>
    <property type="project" value="UniProtKB-ARBA"/>
</dbReference>
<dbReference type="Proteomes" id="UP000024635">
    <property type="component" value="Unassembled WGS sequence"/>
</dbReference>
<dbReference type="SUPFAM" id="SSF57756">
    <property type="entry name" value="Retrovirus zinc finger-like domains"/>
    <property type="match status" value="1"/>
</dbReference>
<dbReference type="Pfam" id="PF00098">
    <property type="entry name" value="zf-CCHC"/>
    <property type="match status" value="1"/>
</dbReference>
<evidence type="ECO:0000259" key="3">
    <source>
        <dbReference type="PROSITE" id="PS50158"/>
    </source>
</evidence>
<dbReference type="SMART" id="SM00343">
    <property type="entry name" value="ZnF_C2HC"/>
    <property type="match status" value="1"/>
</dbReference>
<proteinExistence type="predicted"/>
<dbReference type="Gene3D" id="4.10.60.10">
    <property type="entry name" value="Zinc finger, CCHC-type"/>
    <property type="match status" value="1"/>
</dbReference>
<accession>A0A016SZ35</accession>
<feature type="region of interest" description="Disordered" evidence="2">
    <location>
        <begin position="835"/>
        <end position="855"/>
    </location>
</feature>
<keyword evidence="1" id="KW-0479">Metal-binding</keyword>
<comment type="caution">
    <text evidence="4">The sequence shown here is derived from an EMBL/GenBank/DDBJ whole genome shotgun (WGS) entry which is preliminary data.</text>
</comment>
<feature type="region of interest" description="Disordered" evidence="2">
    <location>
        <begin position="686"/>
        <end position="746"/>
    </location>
</feature>
<keyword evidence="5" id="KW-1185">Reference proteome</keyword>
<protein>
    <recommendedName>
        <fullName evidence="3">CCHC-type domain-containing protein</fullName>
    </recommendedName>
</protein>
<dbReference type="GO" id="GO:0008270">
    <property type="term" value="F:zinc ion binding"/>
    <property type="evidence" value="ECO:0007669"/>
    <property type="project" value="UniProtKB-KW"/>
</dbReference>
<evidence type="ECO:0000256" key="1">
    <source>
        <dbReference type="PROSITE-ProRule" id="PRU00047"/>
    </source>
</evidence>
<gene>
    <name evidence="4" type="primary">Acey_s0156.g3104</name>
    <name evidence="4" type="ORF">Y032_0156g3104</name>
</gene>
<dbReference type="PROSITE" id="PS50158">
    <property type="entry name" value="ZF_CCHC"/>
    <property type="match status" value="1"/>
</dbReference>
<evidence type="ECO:0000313" key="4">
    <source>
        <dbReference type="EMBL" id="EYB95712.1"/>
    </source>
</evidence>
<evidence type="ECO:0000256" key="2">
    <source>
        <dbReference type="SAM" id="MobiDB-lite"/>
    </source>
</evidence>
<feature type="compositionally biased region" description="Basic and acidic residues" evidence="2">
    <location>
        <begin position="728"/>
        <end position="741"/>
    </location>
</feature>
<sequence>MSCGEIDNEEMLLQTSENFQVNEDENSSKQMKTMDPKVGFIEKKSKELVKVVNKNISAIVVECEKALGLSLRTTDPIRNAVMESVERHAKVAKEATKVLLEQFVWECEEHTRNMRGDERDDIEEGVIEILRVAGLTQTNQLELCLDEKMSDRDSLRRLSEMVGCLSGDPVERVRELLEGSSKKEKENERLRKTITQQDAHIQELMSRIAQLCKQPAAENALNDSHSSGLSSCSNEKWKRFSRAGTMESCANQQKLQGTSTPETWNRPSCSSLSQSSSANGIKCSALTGVYNPHPSKGWKGSEESGRECDNALLEYMRTAALPVIEPFHGGENQSFRRFMNAFLIRYHKPQWDDVTLIQLFESFLREKALVTFETLPKEVKEGSFEGVVDAMQERLQEDGNSARVKALSQLRCLSLREGQSVAEFCVVLERIAHKAFPDTPAEVVSLQKAEILFRQLASWNGSYSLSEAIETSSSGDAYENVKRAAMRLERNRRAVAEMSSGSSRNETSSRTIADDRFLRFNDISRGSSTPTSRGRNTACIRRNMKHHAEEEEAKQASNGVDRSSVKCYNCGRRGHIAKECRMHENNANYQMDSTCHPESFSALVDKLVGSLTVDKGHGRIRQSKILQKGSQVIHGKSRPRDDRGTKLEGMNFHGSSNAHTENGTNPLHDGLFRSCKGRKCNPFRASKFKEHGTPSVKASKSHHQKNVQCNLNVEPSSEADNVSTGSEVRQEGSTPRKFENNKRRKHDLAPKHTCCTAATLSSPICAERNAVIVLYVCPGSKRWHISSELPDEPMNGIQRYKQKKRPHSHENNHTCRKFQLNRAPDENHNGTIMACQKNRQRHGRGRSSDCGRGVV</sequence>